<proteinExistence type="predicted"/>
<evidence type="ECO:0000256" key="3">
    <source>
        <dbReference type="ARBA" id="ARBA00023004"/>
    </source>
</evidence>
<evidence type="ECO:0000313" key="6">
    <source>
        <dbReference type="EMBL" id="GAD58697.1"/>
    </source>
</evidence>
<evidence type="ECO:0000256" key="4">
    <source>
        <dbReference type="PROSITE-ProRule" id="PRU00433"/>
    </source>
</evidence>
<protein>
    <submittedName>
        <fullName evidence="6">Di-heme cytochrome c</fullName>
    </submittedName>
</protein>
<dbReference type="RefSeq" id="WP_021696793.1">
    <property type="nucleotide sequence ID" value="NZ_BATC01000010.1"/>
</dbReference>
<organism evidence="6 7">
    <name type="scientific">Brevundimonas abyssalis TAR-001</name>
    <dbReference type="NCBI Taxonomy" id="1391729"/>
    <lineage>
        <taxon>Bacteria</taxon>
        <taxon>Pseudomonadati</taxon>
        <taxon>Pseudomonadota</taxon>
        <taxon>Alphaproteobacteria</taxon>
        <taxon>Caulobacterales</taxon>
        <taxon>Caulobacteraceae</taxon>
        <taxon>Brevundimonas</taxon>
    </lineage>
</organism>
<evidence type="ECO:0000256" key="2">
    <source>
        <dbReference type="ARBA" id="ARBA00022723"/>
    </source>
</evidence>
<dbReference type="InterPro" id="IPR036909">
    <property type="entry name" value="Cyt_c-like_dom_sf"/>
</dbReference>
<dbReference type="PROSITE" id="PS51007">
    <property type="entry name" value="CYTC"/>
    <property type="match status" value="1"/>
</dbReference>
<dbReference type="GO" id="GO:0009055">
    <property type="term" value="F:electron transfer activity"/>
    <property type="evidence" value="ECO:0007669"/>
    <property type="project" value="InterPro"/>
</dbReference>
<dbReference type="SUPFAM" id="SSF46626">
    <property type="entry name" value="Cytochrome c"/>
    <property type="match status" value="1"/>
</dbReference>
<dbReference type="Gene3D" id="1.10.760.10">
    <property type="entry name" value="Cytochrome c-like domain"/>
    <property type="match status" value="1"/>
</dbReference>
<comment type="caution">
    <text evidence="6">The sequence shown here is derived from an EMBL/GenBank/DDBJ whole genome shotgun (WGS) entry which is preliminary data.</text>
</comment>
<keyword evidence="1 4" id="KW-0349">Heme</keyword>
<sequence>MVLMALALAACSGAGETRTRAVPSGDPERGLRIMNEVGCGSCHAIPGIDWPQGRVGPPLSGMGGRALIGSGLPNRPETLIPYLMNAPVADPGSAMPPMPISEEEARDIAAYLYEH</sequence>
<keyword evidence="2 4" id="KW-0479">Metal-binding</keyword>
<evidence type="ECO:0000313" key="7">
    <source>
        <dbReference type="Proteomes" id="UP000016569"/>
    </source>
</evidence>
<feature type="domain" description="Cytochrome c" evidence="5">
    <location>
        <begin position="25"/>
        <end position="115"/>
    </location>
</feature>
<keyword evidence="3 4" id="KW-0408">Iron</keyword>
<gene>
    <name evidence="6" type="ORF">MBEBAB_0947</name>
</gene>
<accession>A0A8E0KLP2</accession>
<evidence type="ECO:0000256" key="1">
    <source>
        <dbReference type="ARBA" id="ARBA00022617"/>
    </source>
</evidence>
<keyword evidence="7" id="KW-1185">Reference proteome</keyword>
<dbReference type="GO" id="GO:0046872">
    <property type="term" value="F:metal ion binding"/>
    <property type="evidence" value="ECO:0007669"/>
    <property type="project" value="UniProtKB-KW"/>
</dbReference>
<dbReference type="InterPro" id="IPR009056">
    <property type="entry name" value="Cyt_c-like_dom"/>
</dbReference>
<dbReference type="Pfam" id="PF13442">
    <property type="entry name" value="Cytochrome_CBB3"/>
    <property type="match status" value="1"/>
</dbReference>
<evidence type="ECO:0000259" key="5">
    <source>
        <dbReference type="PROSITE" id="PS51007"/>
    </source>
</evidence>
<dbReference type="EMBL" id="BATC01000010">
    <property type="protein sequence ID" value="GAD58697.1"/>
    <property type="molecule type" value="Genomic_DNA"/>
</dbReference>
<reference evidence="7" key="1">
    <citation type="journal article" date="2013" name="Genome Announc.">
        <title>Draft Genome Sequence of the Dimorphic Prosthecate Bacterium Brevundimonas abyssalis TAR-001T.</title>
        <authorList>
            <person name="Tsubouchi T."/>
            <person name="Nishi S."/>
            <person name="Usui K."/>
            <person name="Shimane Y."/>
            <person name="Takaki Y."/>
            <person name="Maruyama T."/>
            <person name="Hatada Y."/>
        </authorList>
    </citation>
    <scope>NUCLEOTIDE SEQUENCE [LARGE SCALE GENOMIC DNA]</scope>
    <source>
        <strain evidence="7">TAR-001</strain>
    </source>
</reference>
<dbReference type="GO" id="GO:0020037">
    <property type="term" value="F:heme binding"/>
    <property type="evidence" value="ECO:0007669"/>
    <property type="project" value="InterPro"/>
</dbReference>
<name>A0A8E0KLP2_9CAUL</name>
<dbReference type="AlphaFoldDB" id="A0A8E0KLP2"/>
<dbReference type="Proteomes" id="UP000016569">
    <property type="component" value="Unassembled WGS sequence"/>
</dbReference>